<dbReference type="AlphaFoldDB" id="A0AAV4JY64"/>
<reference evidence="2 3" key="1">
    <citation type="journal article" date="2021" name="Elife">
        <title>Chloroplast acquisition without the gene transfer in kleptoplastic sea slugs, Plakobranchus ocellatus.</title>
        <authorList>
            <person name="Maeda T."/>
            <person name="Takahashi S."/>
            <person name="Yoshida T."/>
            <person name="Shimamura S."/>
            <person name="Takaki Y."/>
            <person name="Nagai Y."/>
            <person name="Toyoda A."/>
            <person name="Suzuki Y."/>
            <person name="Arimoto A."/>
            <person name="Ishii H."/>
            <person name="Satoh N."/>
            <person name="Nishiyama T."/>
            <person name="Hasebe M."/>
            <person name="Maruyama T."/>
            <person name="Minagawa J."/>
            <person name="Obokata J."/>
            <person name="Shigenobu S."/>
        </authorList>
    </citation>
    <scope>NUCLEOTIDE SEQUENCE [LARGE SCALE GENOMIC DNA]</scope>
</reference>
<dbReference type="Proteomes" id="UP000762676">
    <property type="component" value="Unassembled WGS sequence"/>
</dbReference>
<name>A0AAV4JY64_9GAST</name>
<proteinExistence type="predicted"/>
<feature type="region of interest" description="Disordered" evidence="1">
    <location>
        <begin position="74"/>
        <end position="144"/>
    </location>
</feature>
<gene>
    <name evidence="2" type="ORF">ElyMa_005293200</name>
</gene>
<sequence length="178" mass="19692">GKINSQGSFSELSQSGVDFSELLKRSDEEEENEKQRNLGHQQSSGSQYLERTETLMTASHTSLHSMVEDYEVMDALADSDDDEAEFHQEYYDNSSSDDDFDSDRASDDEDGGRSRGRPSVMGGGGRVPQTADRGDNVVADNDDGWTRTFVPSHIDLSFNEDEDEVVPVNIPGAIINVF</sequence>
<organism evidence="2 3">
    <name type="scientific">Elysia marginata</name>
    <dbReference type="NCBI Taxonomy" id="1093978"/>
    <lineage>
        <taxon>Eukaryota</taxon>
        <taxon>Metazoa</taxon>
        <taxon>Spiralia</taxon>
        <taxon>Lophotrochozoa</taxon>
        <taxon>Mollusca</taxon>
        <taxon>Gastropoda</taxon>
        <taxon>Heterobranchia</taxon>
        <taxon>Euthyneura</taxon>
        <taxon>Panpulmonata</taxon>
        <taxon>Sacoglossa</taxon>
        <taxon>Placobranchoidea</taxon>
        <taxon>Plakobranchidae</taxon>
        <taxon>Elysia</taxon>
    </lineage>
</organism>
<feature type="region of interest" description="Disordered" evidence="1">
    <location>
        <begin position="1"/>
        <end position="62"/>
    </location>
</feature>
<feature type="compositionally biased region" description="Acidic residues" evidence="1">
    <location>
        <begin position="95"/>
        <end position="110"/>
    </location>
</feature>
<evidence type="ECO:0000313" key="3">
    <source>
        <dbReference type="Proteomes" id="UP000762676"/>
    </source>
</evidence>
<dbReference type="EMBL" id="BMAT01010550">
    <property type="protein sequence ID" value="GFS27677.1"/>
    <property type="molecule type" value="Genomic_DNA"/>
</dbReference>
<feature type="compositionally biased region" description="Polar residues" evidence="1">
    <location>
        <begin position="1"/>
        <end position="17"/>
    </location>
</feature>
<feature type="compositionally biased region" description="Acidic residues" evidence="1">
    <location>
        <begin position="74"/>
        <end position="84"/>
    </location>
</feature>
<feature type="compositionally biased region" description="Polar residues" evidence="1">
    <location>
        <begin position="38"/>
        <end position="62"/>
    </location>
</feature>
<comment type="caution">
    <text evidence="2">The sequence shown here is derived from an EMBL/GenBank/DDBJ whole genome shotgun (WGS) entry which is preliminary data.</text>
</comment>
<keyword evidence="3" id="KW-1185">Reference proteome</keyword>
<feature type="non-terminal residue" evidence="2">
    <location>
        <position position="1"/>
    </location>
</feature>
<evidence type="ECO:0000256" key="1">
    <source>
        <dbReference type="SAM" id="MobiDB-lite"/>
    </source>
</evidence>
<protein>
    <submittedName>
        <fullName evidence="2">Uncharacterized protein</fullName>
    </submittedName>
</protein>
<evidence type="ECO:0000313" key="2">
    <source>
        <dbReference type="EMBL" id="GFS27677.1"/>
    </source>
</evidence>
<accession>A0AAV4JY64</accession>